<keyword evidence="14" id="KW-1185">Reference proteome</keyword>
<comment type="subunit">
    <text evidence="10">Homodimer.</text>
</comment>
<dbReference type="GO" id="GO:0033818">
    <property type="term" value="F:beta-ketoacyl-acyl-carrier-protein synthase III activity"/>
    <property type="evidence" value="ECO:0007669"/>
    <property type="project" value="UniProtKB-UniRule"/>
</dbReference>
<evidence type="ECO:0000256" key="8">
    <source>
        <dbReference type="ARBA" id="ARBA00023268"/>
    </source>
</evidence>
<keyword evidence="7 10" id="KW-0275">Fatty acid biosynthesis</keyword>
<dbReference type="PANTHER" id="PTHR34069">
    <property type="entry name" value="3-OXOACYL-[ACYL-CARRIER-PROTEIN] SYNTHASE 3"/>
    <property type="match status" value="1"/>
</dbReference>
<evidence type="ECO:0000259" key="11">
    <source>
        <dbReference type="Pfam" id="PF08541"/>
    </source>
</evidence>
<dbReference type="AlphaFoldDB" id="A0A5B9PH21"/>
<reference evidence="13 14" key="1">
    <citation type="submission" date="2019-08" db="EMBL/GenBank/DDBJ databases">
        <title>Deep-cultivation of Planctomycetes and their phenomic and genomic characterization uncovers novel biology.</title>
        <authorList>
            <person name="Wiegand S."/>
            <person name="Jogler M."/>
            <person name="Boedeker C."/>
            <person name="Pinto D."/>
            <person name="Vollmers J."/>
            <person name="Rivas-Marin E."/>
            <person name="Kohn T."/>
            <person name="Peeters S.H."/>
            <person name="Heuer A."/>
            <person name="Rast P."/>
            <person name="Oberbeckmann S."/>
            <person name="Bunk B."/>
            <person name="Jeske O."/>
            <person name="Meyerdierks A."/>
            <person name="Storesund J.E."/>
            <person name="Kallscheuer N."/>
            <person name="Luecker S."/>
            <person name="Lage O.M."/>
            <person name="Pohl T."/>
            <person name="Merkel B.J."/>
            <person name="Hornburger P."/>
            <person name="Mueller R.-W."/>
            <person name="Bruemmer F."/>
            <person name="Labrenz M."/>
            <person name="Spormann A.M."/>
            <person name="Op den Camp H."/>
            <person name="Overmann J."/>
            <person name="Amann R."/>
            <person name="Jetten M.S.M."/>
            <person name="Mascher T."/>
            <person name="Medema M.H."/>
            <person name="Devos D.P."/>
            <person name="Kaster A.-K."/>
            <person name="Ovreas L."/>
            <person name="Rohde M."/>
            <person name="Galperin M.Y."/>
            <person name="Jogler C."/>
        </authorList>
    </citation>
    <scope>NUCLEOTIDE SEQUENCE [LARGE SCALE GENOMIC DNA]</scope>
    <source>
        <strain evidence="13 14">FC18</strain>
    </source>
</reference>
<feature type="active site" evidence="10">
    <location>
        <position position="302"/>
    </location>
</feature>
<comment type="pathway">
    <text evidence="10">Lipid metabolism; fatty acid biosynthesis.</text>
</comment>
<comment type="subcellular location">
    <subcellularLocation>
        <location evidence="10">Cytoplasm</location>
    </subcellularLocation>
</comment>
<evidence type="ECO:0000256" key="10">
    <source>
        <dbReference type="HAMAP-Rule" id="MF_01815"/>
    </source>
</evidence>
<organism evidence="13 14">
    <name type="scientific">Mariniblastus fucicola</name>
    <dbReference type="NCBI Taxonomy" id="980251"/>
    <lineage>
        <taxon>Bacteria</taxon>
        <taxon>Pseudomonadati</taxon>
        <taxon>Planctomycetota</taxon>
        <taxon>Planctomycetia</taxon>
        <taxon>Pirellulales</taxon>
        <taxon>Pirellulaceae</taxon>
        <taxon>Mariniblastus</taxon>
    </lineage>
</organism>
<feature type="region of interest" description="ACP-binding" evidence="10">
    <location>
        <begin position="303"/>
        <end position="307"/>
    </location>
</feature>
<dbReference type="Pfam" id="PF08541">
    <property type="entry name" value="ACP_syn_III_C"/>
    <property type="match status" value="1"/>
</dbReference>
<keyword evidence="3 10" id="KW-0444">Lipid biosynthesis</keyword>
<sequence length="375" mass="39790">MSNTIPPDAVHGPIFPVPLSKEALSRRVKEIAGPLARRAAAKPRKSLPGIRVMGTGIATGSQKIDNCQLAELGCDSDWIVQRTGIQSRFHTGEDQAVSDMCIAAAKQCLANAKVDPKTIDLIVIGTMTADHASPSTACMVQAALDCPAMAMDLNAACSGFVYSMITASQFITTGSAKRALVVGADMISMLTDPKDLKTYPLFGDGAGAVLLTSDTNPDQHSASGILDFHLAAEGKLGHTLLVPAGGSRLPLSQDVLDNRMQYLKMDGRPVFKWAVRTIPEAVHGALDRTGMTLDDIDVIIPHQANIRIIDAAIETLGIPSEKVFVNVDRYGNTSAASIPIALHEAVEQGRIERGSNVLLVGFGAGLTWGSCLLRW</sequence>
<dbReference type="GO" id="GO:0044550">
    <property type="term" value="P:secondary metabolite biosynthetic process"/>
    <property type="evidence" value="ECO:0007669"/>
    <property type="project" value="TreeGrafter"/>
</dbReference>
<evidence type="ECO:0000256" key="7">
    <source>
        <dbReference type="ARBA" id="ARBA00023160"/>
    </source>
</evidence>
<dbReference type="InterPro" id="IPR013747">
    <property type="entry name" value="ACP_syn_III_C"/>
</dbReference>
<dbReference type="NCBIfam" id="TIGR00747">
    <property type="entry name" value="fabH"/>
    <property type="match status" value="1"/>
</dbReference>
<keyword evidence="8 10" id="KW-0511">Multifunctional enzyme</keyword>
<gene>
    <name evidence="13" type="primary">fabH_4</name>
    <name evidence="10" type="synonym">fabH</name>
    <name evidence="13" type="ORF">MFFC18_44650</name>
</gene>
<evidence type="ECO:0000256" key="5">
    <source>
        <dbReference type="ARBA" id="ARBA00022832"/>
    </source>
</evidence>
<dbReference type="InterPro" id="IPR016039">
    <property type="entry name" value="Thiolase-like"/>
</dbReference>
<dbReference type="GO" id="GO:0004315">
    <property type="term" value="F:3-oxoacyl-[acyl-carrier-protein] synthase activity"/>
    <property type="evidence" value="ECO:0007669"/>
    <property type="project" value="InterPro"/>
</dbReference>
<comment type="domain">
    <text evidence="10">The last Arg residue of the ACP-binding site is essential for the weak association between ACP/AcpP and FabH.</text>
</comment>
<dbReference type="InterPro" id="IPR004655">
    <property type="entry name" value="FabH"/>
</dbReference>
<dbReference type="SUPFAM" id="SSF53901">
    <property type="entry name" value="Thiolase-like"/>
    <property type="match status" value="1"/>
</dbReference>
<dbReference type="STRING" id="980251.GCA_001642875_01104"/>
<dbReference type="Pfam" id="PF08545">
    <property type="entry name" value="ACP_syn_III"/>
    <property type="match status" value="1"/>
</dbReference>
<dbReference type="CDD" id="cd00830">
    <property type="entry name" value="KAS_III"/>
    <property type="match status" value="1"/>
</dbReference>
<evidence type="ECO:0000256" key="9">
    <source>
        <dbReference type="ARBA" id="ARBA00023315"/>
    </source>
</evidence>
<keyword evidence="9 10" id="KW-0012">Acyltransferase</keyword>
<feature type="active site" evidence="10">
    <location>
        <position position="332"/>
    </location>
</feature>
<comment type="function">
    <text evidence="10">Catalyzes the condensation reaction of fatty acid synthesis by the addition to an acyl acceptor of two carbons from malonyl-ACP. Catalyzes the first condensation reaction which initiates fatty acid synthesis and may therefore play a role in governing the total rate of fatty acid production. Possesses both acetoacetyl-ACP synthase and acetyl transacylase activities. Its substrate specificity determines the biosynthesis of branched-chain and/or straight-chain of fatty acids.</text>
</comment>
<proteinExistence type="inferred from homology"/>
<evidence type="ECO:0000256" key="1">
    <source>
        <dbReference type="ARBA" id="ARBA00008642"/>
    </source>
</evidence>
<dbReference type="GO" id="GO:0005737">
    <property type="term" value="C:cytoplasm"/>
    <property type="evidence" value="ECO:0007669"/>
    <property type="project" value="UniProtKB-SubCell"/>
</dbReference>
<keyword evidence="2 10" id="KW-0963">Cytoplasm</keyword>
<evidence type="ECO:0000256" key="2">
    <source>
        <dbReference type="ARBA" id="ARBA00022490"/>
    </source>
</evidence>
<keyword evidence="4 10" id="KW-0808">Transferase</keyword>
<dbReference type="HAMAP" id="MF_01815">
    <property type="entry name" value="FabH"/>
    <property type="match status" value="1"/>
</dbReference>
<feature type="domain" description="Beta-ketoacyl-[acyl-carrier-protein] synthase III N-terminal" evidence="12">
    <location>
        <begin position="151"/>
        <end position="234"/>
    </location>
</feature>
<dbReference type="EMBL" id="CP042912">
    <property type="protein sequence ID" value="QEG24545.1"/>
    <property type="molecule type" value="Genomic_DNA"/>
</dbReference>
<protein>
    <recommendedName>
        <fullName evidence="10">Beta-ketoacyl-[acyl-carrier-protein] synthase III</fullName>
        <shortName evidence="10">Beta-ketoacyl-ACP synthase III</shortName>
        <shortName evidence="10">KAS III</shortName>
        <ecNumber evidence="10">2.3.1.180</ecNumber>
    </recommendedName>
    <alternativeName>
        <fullName evidence="10">3-oxoacyl-[acyl-carrier-protein] synthase 3</fullName>
    </alternativeName>
    <alternativeName>
        <fullName evidence="10">3-oxoacyl-[acyl-carrier-protein] synthase III</fullName>
    </alternativeName>
</protein>
<dbReference type="EC" id="2.3.1.180" evidence="10"/>
<dbReference type="Gene3D" id="3.40.47.10">
    <property type="match status" value="1"/>
</dbReference>
<dbReference type="Proteomes" id="UP000322214">
    <property type="component" value="Chromosome"/>
</dbReference>
<dbReference type="NCBIfam" id="NF006829">
    <property type="entry name" value="PRK09352.1"/>
    <property type="match status" value="1"/>
</dbReference>
<dbReference type="GO" id="GO:0006633">
    <property type="term" value="P:fatty acid biosynthetic process"/>
    <property type="evidence" value="ECO:0007669"/>
    <property type="project" value="UniProtKB-UniRule"/>
</dbReference>
<feature type="active site" evidence="10">
    <location>
        <position position="157"/>
    </location>
</feature>
<evidence type="ECO:0000259" key="12">
    <source>
        <dbReference type="Pfam" id="PF08545"/>
    </source>
</evidence>
<accession>A0A5B9PH21</accession>
<dbReference type="RefSeq" id="WP_238381221.1">
    <property type="nucleotide sequence ID" value="NZ_CP042912.1"/>
</dbReference>
<dbReference type="KEGG" id="mff:MFFC18_44650"/>
<evidence type="ECO:0000256" key="4">
    <source>
        <dbReference type="ARBA" id="ARBA00022679"/>
    </source>
</evidence>
<dbReference type="UniPathway" id="UPA00094"/>
<name>A0A5B9PH21_9BACT</name>
<dbReference type="PANTHER" id="PTHR34069:SF2">
    <property type="entry name" value="BETA-KETOACYL-[ACYL-CARRIER-PROTEIN] SYNTHASE III"/>
    <property type="match status" value="1"/>
</dbReference>
<dbReference type="InterPro" id="IPR013751">
    <property type="entry name" value="ACP_syn_III_N"/>
</dbReference>
<keyword evidence="5 10" id="KW-0276">Fatty acid metabolism</keyword>
<evidence type="ECO:0000313" key="13">
    <source>
        <dbReference type="EMBL" id="QEG24545.1"/>
    </source>
</evidence>
<feature type="domain" description="Beta-ketoacyl-[acyl-carrier-protein] synthase III C-terminal" evidence="11">
    <location>
        <begin position="286"/>
        <end position="375"/>
    </location>
</feature>
<evidence type="ECO:0000256" key="3">
    <source>
        <dbReference type="ARBA" id="ARBA00022516"/>
    </source>
</evidence>
<comment type="catalytic activity">
    <reaction evidence="10">
        <text>malonyl-[ACP] + acetyl-CoA + H(+) = 3-oxobutanoyl-[ACP] + CO2 + CoA</text>
        <dbReference type="Rhea" id="RHEA:12080"/>
        <dbReference type="Rhea" id="RHEA-COMP:9623"/>
        <dbReference type="Rhea" id="RHEA-COMP:9625"/>
        <dbReference type="ChEBI" id="CHEBI:15378"/>
        <dbReference type="ChEBI" id="CHEBI:16526"/>
        <dbReference type="ChEBI" id="CHEBI:57287"/>
        <dbReference type="ChEBI" id="CHEBI:57288"/>
        <dbReference type="ChEBI" id="CHEBI:78449"/>
        <dbReference type="ChEBI" id="CHEBI:78450"/>
        <dbReference type="EC" id="2.3.1.180"/>
    </reaction>
</comment>
<comment type="similarity">
    <text evidence="1 10">Belongs to the thiolase-like superfamily. FabH family.</text>
</comment>
<evidence type="ECO:0000313" key="14">
    <source>
        <dbReference type="Proteomes" id="UP000322214"/>
    </source>
</evidence>
<keyword evidence="6 10" id="KW-0443">Lipid metabolism</keyword>
<evidence type="ECO:0000256" key="6">
    <source>
        <dbReference type="ARBA" id="ARBA00023098"/>
    </source>
</evidence>